<dbReference type="PANTHER" id="PTHR31303">
    <property type="entry name" value="CTP-DEPENDENT DIACYLGLYCEROL KINASE 1"/>
    <property type="match status" value="1"/>
</dbReference>
<feature type="transmembrane region" description="Helical" evidence="1">
    <location>
        <begin position="128"/>
        <end position="147"/>
    </location>
</feature>
<dbReference type="Proteomes" id="UP000777784">
    <property type="component" value="Unassembled WGS sequence"/>
</dbReference>
<protein>
    <recommendedName>
        <fullName evidence="4">Phosphatidate cytidylyltransferase</fullName>
    </recommendedName>
</protein>
<reference evidence="2" key="1">
    <citation type="submission" date="2021-05" db="EMBL/GenBank/DDBJ databases">
        <title>Energy efficiency and biological interactions define the core microbiome of deep oligotrophic groundwater.</title>
        <authorList>
            <person name="Mehrshad M."/>
            <person name="Lopez-Fernandez M."/>
            <person name="Bell E."/>
            <person name="Bernier-Latmani R."/>
            <person name="Bertilsson S."/>
            <person name="Dopson M."/>
        </authorList>
    </citation>
    <scope>NUCLEOTIDE SEQUENCE</scope>
    <source>
        <strain evidence="2">Modern_marine.mb.64</strain>
    </source>
</reference>
<accession>A0A948RXZ8</accession>
<dbReference type="InterPro" id="IPR037997">
    <property type="entry name" value="Dgk1-like"/>
</dbReference>
<gene>
    <name evidence="2" type="ORF">KJ970_05190</name>
</gene>
<comment type="caution">
    <text evidence="2">The sequence shown here is derived from an EMBL/GenBank/DDBJ whole genome shotgun (WGS) entry which is preliminary data.</text>
</comment>
<dbReference type="PANTHER" id="PTHR31303:SF1">
    <property type="entry name" value="CTP-DEPENDENT DIACYLGLYCEROL KINASE 1"/>
    <property type="match status" value="1"/>
</dbReference>
<evidence type="ECO:0000256" key="1">
    <source>
        <dbReference type="SAM" id="Phobius"/>
    </source>
</evidence>
<evidence type="ECO:0000313" key="2">
    <source>
        <dbReference type="EMBL" id="MBU2690304.1"/>
    </source>
</evidence>
<feature type="transmembrane region" description="Helical" evidence="1">
    <location>
        <begin position="12"/>
        <end position="28"/>
    </location>
</feature>
<organism evidence="2 3">
    <name type="scientific">Eiseniibacteriota bacterium</name>
    <dbReference type="NCBI Taxonomy" id="2212470"/>
    <lineage>
        <taxon>Bacteria</taxon>
        <taxon>Candidatus Eiseniibacteriota</taxon>
    </lineage>
</organism>
<feature type="transmembrane region" description="Helical" evidence="1">
    <location>
        <begin position="34"/>
        <end position="52"/>
    </location>
</feature>
<dbReference type="AlphaFoldDB" id="A0A948RXZ8"/>
<evidence type="ECO:0000313" key="3">
    <source>
        <dbReference type="Proteomes" id="UP000777784"/>
    </source>
</evidence>
<evidence type="ECO:0008006" key="4">
    <source>
        <dbReference type="Google" id="ProtNLM"/>
    </source>
</evidence>
<name>A0A948RXZ8_UNCEI</name>
<feature type="transmembrane region" description="Helical" evidence="1">
    <location>
        <begin position="73"/>
        <end position="91"/>
    </location>
</feature>
<dbReference type="EMBL" id="JAHJDP010000028">
    <property type="protein sequence ID" value="MBU2690304.1"/>
    <property type="molecule type" value="Genomic_DNA"/>
</dbReference>
<dbReference type="GO" id="GO:0004143">
    <property type="term" value="F:ATP-dependent diacylglycerol kinase activity"/>
    <property type="evidence" value="ECO:0007669"/>
    <property type="project" value="InterPro"/>
</dbReference>
<sequence length="189" mass="20926">MRSLTSEIGRKAIHLGAIILPVGYYILPETQGRRILLILTLISLVVDMVRLNEPRIRTFFYYFFGRLVRDHERYNLLGSTYVLLACLISIYTFNKPIAVASLCFLIVGDTMAALVGRTFGRIPILSKTLEGSLACFISCVVIGLIIPGLSLKMILGGAFVATLFELLPLPLDDNLRIPLSAGFTMMLLS</sequence>
<keyword evidence="1" id="KW-1133">Transmembrane helix</keyword>
<keyword evidence="1" id="KW-0812">Transmembrane</keyword>
<proteinExistence type="predicted"/>
<keyword evidence="1" id="KW-0472">Membrane</keyword>
<feature type="transmembrane region" description="Helical" evidence="1">
    <location>
        <begin position="97"/>
        <end position="116"/>
    </location>
</feature>